<evidence type="ECO:0000313" key="12">
    <source>
        <dbReference type="Proteomes" id="UP001388673"/>
    </source>
</evidence>
<dbReference type="EMBL" id="JBCAWK010000001">
    <property type="protein sequence ID" value="KAK8869665.1"/>
    <property type="molecule type" value="Genomic_DNA"/>
</dbReference>
<evidence type="ECO:0000256" key="1">
    <source>
        <dbReference type="ARBA" id="ARBA00004567"/>
    </source>
</evidence>
<keyword evidence="3 9" id="KW-0813">Transport</keyword>
<dbReference type="PANTHER" id="PTHR13373">
    <property type="entry name" value="FROUNT PROTEIN-RELATED"/>
    <property type="match status" value="1"/>
</dbReference>
<keyword evidence="9" id="KW-0472">Membrane</keyword>
<name>A0AAW0Z664_9TREE</name>
<comment type="similarity">
    <text evidence="2 9">Belongs to the nucleoporin Nup85 family.</text>
</comment>
<dbReference type="AlphaFoldDB" id="A0AAW0Z664"/>
<evidence type="ECO:0000256" key="4">
    <source>
        <dbReference type="ARBA" id="ARBA00022816"/>
    </source>
</evidence>
<dbReference type="GO" id="GO:0006606">
    <property type="term" value="P:protein import into nucleus"/>
    <property type="evidence" value="ECO:0007669"/>
    <property type="project" value="TreeGrafter"/>
</dbReference>
<feature type="region of interest" description="Disordered" evidence="10">
    <location>
        <begin position="1"/>
        <end position="72"/>
    </location>
</feature>
<evidence type="ECO:0000256" key="5">
    <source>
        <dbReference type="ARBA" id="ARBA00022927"/>
    </source>
</evidence>
<dbReference type="GO" id="GO:0031965">
    <property type="term" value="C:nuclear membrane"/>
    <property type="evidence" value="ECO:0007669"/>
    <property type="project" value="UniProtKB-UniRule"/>
</dbReference>
<evidence type="ECO:0000256" key="8">
    <source>
        <dbReference type="ARBA" id="ARBA00023242"/>
    </source>
</evidence>
<comment type="caution">
    <text evidence="11">The sequence shown here is derived from an EMBL/GenBank/DDBJ whole genome shotgun (WGS) entry which is preliminary data.</text>
</comment>
<keyword evidence="6 9" id="KW-0811">Translocation</keyword>
<comment type="subunit">
    <text evidence="9">Component of the nuclear pore complex (NPC).</text>
</comment>
<accession>A0AAW0Z664</accession>
<dbReference type="Pfam" id="PF07575">
    <property type="entry name" value="Nucleopor_Nup85"/>
    <property type="match status" value="2"/>
</dbReference>
<evidence type="ECO:0000313" key="11">
    <source>
        <dbReference type="EMBL" id="KAK8869665.1"/>
    </source>
</evidence>
<keyword evidence="8 9" id="KW-0539">Nucleus</keyword>
<keyword evidence="7 9" id="KW-0906">Nuclear pore complex</keyword>
<evidence type="ECO:0000256" key="7">
    <source>
        <dbReference type="ARBA" id="ARBA00023132"/>
    </source>
</evidence>
<reference evidence="11 12" key="1">
    <citation type="journal article" date="2024" name="bioRxiv">
        <title>Comparative genomics of Cryptococcus and Kwoniella reveals pathogenesis evolution and contrasting karyotype dynamics via intercentromeric recombination or chromosome fusion.</title>
        <authorList>
            <person name="Coelho M.A."/>
            <person name="David-Palma M."/>
            <person name="Shea T."/>
            <person name="Bowers K."/>
            <person name="McGinley-Smith S."/>
            <person name="Mohammad A.W."/>
            <person name="Gnirke A."/>
            <person name="Yurkov A.M."/>
            <person name="Nowrousian M."/>
            <person name="Sun S."/>
            <person name="Cuomo C.A."/>
            <person name="Heitman J."/>
        </authorList>
    </citation>
    <scope>NUCLEOTIDE SEQUENCE [LARGE SCALE GENOMIC DNA]</scope>
    <source>
        <strain evidence="11 12">CBS 13917</strain>
    </source>
</reference>
<proteinExistence type="inferred from homology"/>
<dbReference type="PANTHER" id="PTHR13373:SF21">
    <property type="entry name" value="NUCLEAR PORE COMPLEX PROTEIN NUP85"/>
    <property type="match status" value="1"/>
</dbReference>
<organism evidence="11 12">
    <name type="scientific">Kwoniella newhampshirensis</name>
    <dbReference type="NCBI Taxonomy" id="1651941"/>
    <lineage>
        <taxon>Eukaryota</taxon>
        <taxon>Fungi</taxon>
        <taxon>Dikarya</taxon>
        <taxon>Basidiomycota</taxon>
        <taxon>Agaricomycotina</taxon>
        <taxon>Tremellomycetes</taxon>
        <taxon>Tremellales</taxon>
        <taxon>Cryptococcaceae</taxon>
        <taxon>Kwoniella</taxon>
    </lineage>
</organism>
<dbReference type="RefSeq" id="XP_066805911.1">
    <property type="nucleotide sequence ID" value="XM_066943369.1"/>
</dbReference>
<keyword evidence="5 9" id="KW-0653">Protein transport</keyword>
<gene>
    <name evidence="11" type="ORF">IAR55_000233</name>
</gene>
<dbReference type="GO" id="GO:0017056">
    <property type="term" value="F:structural constituent of nuclear pore"/>
    <property type="evidence" value="ECO:0007669"/>
    <property type="project" value="TreeGrafter"/>
</dbReference>
<evidence type="ECO:0000256" key="3">
    <source>
        <dbReference type="ARBA" id="ARBA00022448"/>
    </source>
</evidence>
<dbReference type="InterPro" id="IPR011502">
    <property type="entry name" value="Nucleoporin_Nup85"/>
</dbReference>
<protein>
    <recommendedName>
        <fullName evidence="9">Nuclear pore complex protein Nup85</fullName>
    </recommendedName>
</protein>
<evidence type="ECO:0000256" key="9">
    <source>
        <dbReference type="RuleBase" id="RU365073"/>
    </source>
</evidence>
<dbReference type="KEGG" id="kne:92177493"/>
<evidence type="ECO:0000256" key="2">
    <source>
        <dbReference type="ARBA" id="ARBA00005573"/>
    </source>
</evidence>
<evidence type="ECO:0000256" key="6">
    <source>
        <dbReference type="ARBA" id="ARBA00023010"/>
    </source>
</evidence>
<dbReference type="GO" id="GO:0045893">
    <property type="term" value="P:positive regulation of DNA-templated transcription"/>
    <property type="evidence" value="ECO:0007669"/>
    <property type="project" value="TreeGrafter"/>
</dbReference>
<dbReference type="GO" id="GO:0006406">
    <property type="term" value="P:mRNA export from nucleus"/>
    <property type="evidence" value="ECO:0007669"/>
    <property type="project" value="TreeGrafter"/>
</dbReference>
<dbReference type="Proteomes" id="UP001388673">
    <property type="component" value="Unassembled WGS sequence"/>
</dbReference>
<sequence length="855" mass="95458">MAPGFSFAPPAAGSPFSFAPQNSVSQPSSSSRPPTSSFASSSASVPKAALQNTQAQDDMDEDHDGRAEDDEDAEVCHLQPAAYSQGGRGKWKATGRTMGIAVNPVGGEVASWVTKRPTGDPNRPSTLIQPELSVSDRTLYFASLHVLPDSLTNLYTESHLLFTSLQNIIAESLPQRRLTSGVDRVAETWDRRGNLIDAESLLAPPDAETITHMRRLMDLYLDNLNDLRGNQEVEPGLKARFNTSFNIMNLAEILYFPTDGKGEGFVGEELLDWVNDVDPAPDNSQGNDIMSTKNPWEHPSFWPYISRCILRGFHLPVASFLRTLSSHPHQPISKLATILAQHLAVFPRSSEERWRVDLEFLQAHKLWLAKFRAEFTNFVGGKARGKWFGEPKWATWEVDFRTVVELMEGKPNRILEEAADWREALGAWGVLVDVDMRRDHLPEIMTIILDKIPVDSTLLEDSIQSALCSADIVKALMGCYDFDVWLAAHLGDLLDKLELIPDDEERFETPLRDYFLLEYTDILQDNPNHSGFWRVVCDYLNFAGPEGRNRLRSHVVHVNIPIAKDVKGKNKESENTLFDDGMDVEQQESDDGIAVYYEIRAACEEFRLEEEFKIISQVLATRLTKKGDYGVAAILCAEAADGYSLSRIAEKILESYISYGREEFLRLVETLPPKLMSEAPTALAALQSDVTVSLPSDALFQSAGSVFASRLTFLSQFRDYLLFMQEGVRELAAARLLNLLTSGIAPVGFWAVLLMESITLLEDSDILFTSIETVELLRVLQDVLANASFAPEEYLGQLVLYLQRLAGEIEEKEKKTNGDKKSLGTEAALRKMDEVRLALGRNLARAVVVGFDNPF</sequence>
<dbReference type="GO" id="GO:0031080">
    <property type="term" value="C:nuclear pore outer ring"/>
    <property type="evidence" value="ECO:0007669"/>
    <property type="project" value="TreeGrafter"/>
</dbReference>
<evidence type="ECO:0000256" key="10">
    <source>
        <dbReference type="SAM" id="MobiDB-lite"/>
    </source>
</evidence>
<keyword evidence="4 9" id="KW-0509">mRNA transport</keyword>
<dbReference type="GeneID" id="92177493"/>
<comment type="function">
    <text evidence="9">Functions as a component of the nuclear pore complex (NPC).</text>
</comment>
<comment type="subcellular location">
    <subcellularLocation>
        <location evidence="1 9">Nucleus</location>
        <location evidence="1 9">Nuclear pore complex</location>
    </subcellularLocation>
</comment>
<keyword evidence="12" id="KW-1185">Reference proteome</keyword>
<feature type="compositionally biased region" description="Acidic residues" evidence="10">
    <location>
        <begin position="57"/>
        <end position="72"/>
    </location>
</feature>
<feature type="compositionally biased region" description="Low complexity" evidence="10">
    <location>
        <begin position="1"/>
        <end position="49"/>
    </location>
</feature>